<dbReference type="Pfam" id="PF12730">
    <property type="entry name" value="ABC2_membrane_4"/>
    <property type="match status" value="1"/>
</dbReference>
<reference evidence="2 3" key="1">
    <citation type="submission" date="2021-10" db="EMBL/GenBank/DDBJ databases">
        <title>Lutispora strain m25 sp. nov., a thermophilic, non-spore-forming bacterium isolated from a lab-scale methanogenic bioreactor digesting anaerobic sludge.</title>
        <authorList>
            <person name="El Houari A."/>
            <person name="Mcdonald J."/>
        </authorList>
    </citation>
    <scope>NUCLEOTIDE SEQUENCE [LARGE SCALE GENOMIC DNA]</scope>
    <source>
        <strain evidence="3">m25</strain>
    </source>
</reference>
<proteinExistence type="predicted"/>
<gene>
    <name evidence="2" type="ORF">LJD61_01835</name>
</gene>
<sequence>MIKAIAMEFRKIRRRRVWAIVAALVFVQILWSLWGVQRMDAHDLSQGWMYFLYQFPLLNSIMMPIIAAVVASRLCDIEHKGQMFKIINTVMPAQRLFAAKFFCGALYMLAAVILQLVVIVAVGYATGFDGNPPSDKLLYYLLFTTVVNLTILLLQQVLSLLFKNQMVPLTVGIIGSFAGLFIMYFPQSLERLLLWGYYGVLMFVGMDWDRTTRITDFYYVPVDWTGFITLSVMFFIIYIIGRTLFIRKEM</sequence>
<feature type="transmembrane region" description="Helical" evidence="1">
    <location>
        <begin position="17"/>
        <end position="36"/>
    </location>
</feature>
<dbReference type="CDD" id="cd21809">
    <property type="entry name" value="ABC-2_lan_permease-like"/>
    <property type="match status" value="1"/>
</dbReference>
<name>A0ABT1NAK9_9FIRM</name>
<accession>A0ABT1NAK9</accession>
<feature type="transmembrane region" description="Helical" evidence="1">
    <location>
        <begin position="224"/>
        <end position="245"/>
    </location>
</feature>
<protein>
    <submittedName>
        <fullName evidence="2">ABC transporter permease</fullName>
    </submittedName>
</protein>
<feature type="transmembrane region" description="Helical" evidence="1">
    <location>
        <begin position="96"/>
        <end position="125"/>
    </location>
</feature>
<dbReference type="RefSeq" id="WP_255225779.1">
    <property type="nucleotide sequence ID" value="NZ_JAJEKE010000001.1"/>
</dbReference>
<keyword evidence="1" id="KW-0812">Transmembrane</keyword>
<evidence type="ECO:0000256" key="1">
    <source>
        <dbReference type="SAM" id="Phobius"/>
    </source>
</evidence>
<feature type="transmembrane region" description="Helical" evidence="1">
    <location>
        <begin position="166"/>
        <end position="185"/>
    </location>
</feature>
<keyword evidence="3" id="KW-1185">Reference proteome</keyword>
<evidence type="ECO:0000313" key="2">
    <source>
        <dbReference type="EMBL" id="MCQ1528290.1"/>
    </source>
</evidence>
<keyword evidence="1" id="KW-0472">Membrane</keyword>
<dbReference type="EMBL" id="JAJEKE010000001">
    <property type="protein sequence ID" value="MCQ1528290.1"/>
    <property type="molecule type" value="Genomic_DNA"/>
</dbReference>
<feature type="transmembrane region" description="Helical" evidence="1">
    <location>
        <begin position="137"/>
        <end position="154"/>
    </location>
</feature>
<keyword evidence="1" id="KW-1133">Transmembrane helix</keyword>
<comment type="caution">
    <text evidence="2">The sequence shown here is derived from an EMBL/GenBank/DDBJ whole genome shotgun (WGS) entry which is preliminary data.</text>
</comment>
<evidence type="ECO:0000313" key="3">
    <source>
        <dbReference type="Proteomes" id="UP001651880"/>
    </source>
</evidence>
<feature type="transmembrane region" description="Helical" evidence="1">
    <location>
        <begin position="48"/>
        <end position="75"/>
    </location>
</feature>
<dbReference type="Proteomes" id="UP001651880">
    <property type="component" value="Unassembled WGS sequence"/>
</dbReference>
<organism evidence="2 3">
    <name type="scientific">Lutispora saccharofermentans</name>
    <dbReference type="NCBI Taxonomy" id="3024236"/>
    <lineage>
        <taxon>Bacteria</taxon>
        <taxon>Bacillati</taxon>
        <taxon>Bacillota</taxon>
        <taxon>Clostridia</taxon>
        <taxon>Lutisporales</taxon>
        <taxon>Lutisporaceae</taxon>
        <taxon>Lutispora</taxon>
    </lineage>
</organism>